<evidence type="ECO:0000259" key="2">
    <source>
        <dbReference type="Pfam" id="PF01266"/>
    </source>
</evidence>
<dbReference type="EMBL" id="JBHSPR010000013">
    <property type="protein sequence ID" value="MFC6018390.1"/>
    <property type="molecule type" value="Genomic_DNA"/>
</dbReference>
<proteinExistence type="predicted"/>
<dbReference type="GO" id="GO:0016491">
    <property type="term" value="F:oxidoreductase activity"/>
    <property type="evidence" value="ECO:0007669"/>
    <property type="project" value="UniProtKB-KW"/>
</dbReference>
<dbReference type="Proteomes" id="UP001596203">
    <property type="component" value="Unassembled WGS sequence"/>
</dbReference>
<comment type="caution">
    <text evidence="3">The sequence shown here is derived from an EMBL/GenBank/DDBJ whole genome shotgun (WGS) entry which is preliminary data.</text>
</comment>
<sequence>MQSRVSGCGWGGTLDLTPDHLPLLGTPSGVDGYVVAAGFSGHGFCLGPAIGRTVAEIVTGQPTSVDVTALHPDRFAAC</sequence>
<keyword evidence="4" id="KW-1185">Reference proteome</keyword>
<dbReference type="Pfam" id="PF01266">
    <property type="entry name" value="DAO"/>
    <property type="match status" value="1"/>
</dbReference>
<dbReference type="InterPro" id="IPR036188">
    <property type="entry name" value="FAD/NAD-bd_sf"/>
</dbReference>
<organism evidence="3 4">
    <name type="scientific">Plantactinospora solaniradicis</name>
    <dbReference type="NCBI Taxonomy" id="1723736"/>
    <lineage>
        <taxon>Bacteria</taxon>
        <taxon>Bacillati</taxon>
        <taxon>Actinomycetota</taxon>
        <taxon>Actinomycetes</taxon>
        <taxon>Micromonosporales</taxon>
        <taxon>Micromonosporaceae</taxon>
        <taxon>Plantactinospora</taxon>
    </lineage>
</organism>
<dbReference type="PANTHER" id="PTHR13847">
    <property type="entry name" value="SARCOSINE DEHYDROGENASE-RELATED"/>
    <property type="match status" value="1"/>
</dbReference>
<evidence type="ECO:0000256" key="1">
    <source>
        <dbReference type="ARBA" id="ARBA00023002"/>
    </source>
</evidence>
<protein>
    <submittedName>
        <fullName evidence="3">NAD(P)/FAD-dependent oxidoreductase</fullName>
        <ecNumber evidence="3">1.-.-.-</ecNumber>
    </submittedName>
</protein>
<dbReference type="PANTHER" id="PTHR13847:SF287">
    <property type="entry name" value="FAD-DEPENDENT OXIDOREDUCTASE DOMAIN-CONTAINING PROTEIN 1"/>
    <property type="match status" value="1"/>
</dbReference>
<accession>A0ABW1KA34</accession>
<evidence type="ECO:0000313" key="4">
    <source>
        <dbReference type="Proteomes" id="UP001596203"/>
    </source>
</evidence>
<dbReference type="Gene3D" id="3.50.50.60">
    <property type="entry name" value="FAD/NAD(P)-binding domain"/>
    <property type="match status" value="1"/>
</dbReference>
<dbReference type="SUPFAM" id="SSF51905">
    <property type="entry name" value="FAD/NAD(P)-binding domain"/>
    <property type="match status" value="1"/>
</dbReference>
<name>A0ABW1KA34_9ACTN</name>
<dbReference type="InterPro" id="IPR006076">
    <property type="entry name" value="FAD-dep_OxRdtase"/>
</dbReference>
<dbReference type="RefSeq" id="WP_377423827.1">
    <property type="nucleotide sequence ID" value="NZ_JBHSPR010000013.1"/>
</dbReference>
<reference evidence="4" key="1">
    <citation type="journal article" date="2019" name="Int. J. Syst. Evol. Microbiol.">
        <title>The Global Catalogue of Microorganisms (GCM) 10K type strain sequencing project: providing services to taxonomists for standard genome sequencing and annotation.</title>
        <authorList>
            <consortium name="The Broad Institute Genomics Platform"/>
            <consortium name="The Broad Institute Genome Sequencing Center for Infectious Disease"/>
            <person name="Wu L."/>
            <person name="Ma J."/>
        </authorList>
    </citation>
    <scope>NUCLEOTIDE SEQUENCE [LARGE SCALE GENOMIC DNA]</scope>
    <source>
        <strain evidence="4">ZS-35-S2</strain>
    </source>
</reference>
<feature type="domain" description="FAD dependent oxidoreductase" evidence="2">
    <location>
        <begin position="9"/>
        <end position="56"/>
    </location>
</feature>
<evidence type="ECO:0000313" key="3">
    <source>
        <dbReference type="EMBL" id="MFC6018390.1"/>
    </source>
</evidence>
<gene>
    <name evidence="3" type="ORF">ACFP2T_19530</name>
</gene>
<dbReference type="EC" id="1.-.-.-" evidence="3"/>
<keyword evidence="1 3" id="KW-0560">Oxidoreductase</keyword>